<evidence type="ECO:0000313" key="11">
    <source>
        <dbReference type="EMBL" id="CAD7588753.1"/>
    </source>
</evidence>
<keyword evidence="5 8" id="KW-0175">Coiled coil</keyword>
<dbReference type="GO" id="GO:1905515">
    <property type="term" value="P:non-motile cilium assembly"/>
    <property type="evidence" value="ECO:0007669"/>
    <property type="project" value="TreeGrafter"/>
</dbReference>
<evidence type="ECO:0000256" key="1">
    <source>
        <dbReference type="ARBA" id="ARBA00004120"/>
    </source>
</evidence>
<feature type="coiled-coil region" evidence="8">
    <location>
        <begin position="524"/>
        <end position="558"/>
    </location>
</feature>
<feature type="coiled-coil region" evidence="8">
    <location>
        <begin position="22"/>
        <end position="102"/>
    </location>
</feature>
<feature type="coiled-coil region" evidence="8">
    <location>
        <begin position="1096"/>
        <end position="1166"/>
    </location>
</feature>
<reference evidence="11" key="1">
    <citation type="submission" date="2020-11" db="EMBL/GenBank/DDBJ databases">
        <authorList>
            <person name="Tran Van P."/>
        </authorList>
    </citation>
    <scope>NUCLEOTIDE SEQUENCE</scope>
</reference>
<dbReference type="Pfam" id="PF16574">
    <property type="entry name" value="CEP209_CC5"/>
    <property type="match status" value="1"/>
</dbReference>
<gene>
    <name evidence="11" type="ORF">TGEB3V08_LOCUS2790</name>
</gene>
<feature type="coiled-coil region" evidence="8">
    <location>
        <begin position="592"/>
        <end position="619"/>
    </location>
</feature>
<dbReference type="PANTHER" id="PTHR18879">
    <property type="entry name" value="CENTROSOMAL PROTEIN OF 290 KDA"/>
    <property type="match status" value="1"/>
</dbReference>
<evidence type="ECO:0000256" key="9">
    <source>
        <dbReference type="SAM" id="MobiDB-lite"/>
    </source>
</evidence>
<feature type="coiled-coil region" evidence="8">
    <location>
        <begin position="314"/>
        <end position="341"/>
    </location>
</feature>
<keyword evidence="7" id="KW-0966">Cell projection</keyword>
<feature type="compositionally biased region" description="Polar residues" evidence="9">
    <location>
        <begin position="705"/>
        <end position="716"/>
    </location>
</feature>
<keyword evidence="4" id="KW-0970">Cilium biogenesis/degradation</keyword>
<dbReference type="PANTHER" id="PTHR18879:SF20">
    <property type="entry name" value="CENTROSOMAL PROTEIN OF 290 KDA"/>
    <property type="match status" value="1"/>
</dbReference>
<evidence type="ECO:0000256" key="3">
    <source>
        <dbReference type="ARBA" id="ARBA00022490"/>
    </source>
</evidence>
<sequence>MRTCPLPLEPLVTVSRLTNQEYHTEEERNRNLESRLEELNEKFNIVRHQMGLLYRHHGEEKIMWEGKQREFETEKNVLKDNVARLEAKMKLLEDSARRVSDMSSSLIIERRKCKALQDQENQLCKENGILKQQLVDMEVEVRATIGNLRRQKEMLTYQVSALQSSLQDSVPLTTLETTNRQYNELTSKYRDLLQNENSLMCEGQMAARLQGEVDILLKDKEELQSALQAAREKLHSLEVIVTSLSQDTVTQDTHDNQISLLSKKLAALELKELNEKQRADHADKMYKILKDHELSDNAVTIAIIDSAIIDSNRDSGFEKQIIQLEERNSELESRNSTLVAENSSLHQVERELRDDLVTFVSREELEDVTQKLKRVEKQGVELRLEKDKMQEMADIAQDQIRTLESWKVSQELQFQFMKEQILNLQAHTDDKATIAKLSHDMMLARLDEAAAKKRSHQLSSEVTRLRALNLRLDSRLEEKDREMSQLWNQFSTRCRTLHQVIQGLRRQYSGAVSLSTQERRSISLHRLVEERREWSEKLRAAEKLAHDATLKTQELEIQTQAVQELRVSLSSTHKHKQLAEWHNKNTELRIKEAKCQRKAEFLELQLVQAEERFRRQEEHICSLEDKQARLEKDWEEAQLLWEQTHIDLCKQLSQYEGQQQHKSPRVVLKSPPTQLKSPPAPQPKIEKDVEPIKEESPRQGKILEAQTSVSTETSNEPGVSFTEQLIQAMSLIRSQSQSLLKYEGELAQLRTKLSSSSHEAQERVDQITVKDKLITELRSHLAMVQESAAAMHESTDKLALKVLSHVLVVTMAVETTVESLQNIVSQKEETIARYQQLLKDARTEHSEAARRFQEEIQSQQMTIINHEQAYSRLKGRICQPQASHPAVEQYIKKNQELEDEVSELQTAMSNLGNQLTSCKQESERWRNTAEDRLRNMGELRQSGKNTFPMIHFKWITRNDVGQHFRQQAMWAGRLEEQHQSELSSYQEESNNCRTACEHLKQELASVRHELRQRVDELGQGPSAILKNNVAILKAQLQEKDARVRQLSQNVIDLQIQLKTLVQSAAREASSNSQMMGLQLGAREEEGEEGSTGGEDVNNLRAQLYFARDKIKKLQEQLSARLRVPARRDGSADRRISAKEELLQKRIKTLEGLLQEKTREQDKEKADIESRKIKSAEEVARWDERKKWQQSTDKLKQLVKDKSVELDKLESTITSLKDTVTRLEREKLVLASRLKSTKGSESSELEKLELERSKLQVEVTTLKNKLEMQQRHTGGLGAAILEERLEAQQRRIATLELAKKGNLVVAEELEKLKESNSTLHKANLRLESENLELRLDHERSRTDTPRLREQIQHLEKYVTLLQTENLQQKKSSSLDEDTPSDVPTKGKKSSSELEKTIVVLKRVVEKLQSENKRLREGKKTDHSNTKESVEKLRVELLSLRVERKKLEDRYLEGVQTTTQLEAELVTSRKHIKALEDRLQAVRGTSTEQRDSDTQELLLVRTQLIHKSQLLEKVKSLLKRAAMKEKTLQEQVRLLQSLVPAVEIDLCDENGSLKNLQEIPPWTNGIEANLFTPRLTYIVVVFERDEEGGFVKPMPLVARSSRQYNDLIAKIRRQLNPSVKKINKNESKQNKSRTHVPCGDWNCLVQWHIVYSRLAPRSVQAIRLCTFYSNLKFRTDTKYIPRPSIHHCERVNPHSNNDTFLGHAKDEPGTLSSVDGRTTKLQALEKLKLSLLEQCGLRWPRGRLVTGLELSRGQISALLSFYSERFMYSPSMASLVLTDSSQLTVDGFEKLPDQIMYPYAEPYDLQKTCV</sequence>
<evidence type="ECO:0000256" key="7">
    <source>
        <dbReference type="ARBA" id="ARBA00023273"/>
    </source>
</evidence>
<evidence type="ECO:0000256" key="8">
    <source>
        <dbReference type="SAM" id="Coils"/>
    </source>
</evidence>
<evidence type="ECO:0000256" key="5">
    <source>
        <dbReference type="ARBA" id="ARBA00023054"/>
    </source>
</evidence>
<accession>A0A7R9PJA7</accession>
<dbReference type="GO" id="GO:0035869">
    <property type="term" value="C:ciliary transition zone"/>
    <property type="evidence" value="ECO:0007669"/>
    <property type="project" value="TreeGrafter"/>
</dbReference>
<feature type="region of interest" description="Disordered" evidence="9">
    <location>
        <begin position="660"/>
        <end position="716"/>
    </location>
</feature>
<feature type="coiled-coil region" evidence="8">
    <location>
        <begin position="175"/>
        <end position="247"/>
    </location>
</feature>
<feature type="coiled-coil region" evidence="8">
    <location>
        <begin position="1191"/>
        <end position="1340"/>
    </location>
</feature>
<dbReference type="EMBL" id="OE839853">
    <property type="protein sequence ID" value="CAD7588753.1"/>
    <property type="molecule type" value="Genomic_DNA"/>
</dbReference>
<evidence type="ECO:0000256" key="6">
    <source>
        <dbReference type="ARBA" id="ARBA00023212"/>
    </source>
</evidence>
<organism evidence="11">
    <name type="scientific">Timema genevievae</name>
    <name type="common">Walking stick</name>
    <dbReference type="NCBI Taxonomy" id="629358"/>
    <lineage>
        <taxon>Eukaryota</taxon>
        <taxon>Metazoa</taxon>
        <taxon>Ecdysozoa</taxon>
        <taxon>Arthropoda</taxon>
        <taxon>Hexapoda</taxon>
        <taxon>Insecta</taxon>
        <taxon>Pterygota</taxon>
        <taxon>Neoptera</taxon>
        <taxon>Polyneoptera</taxon>
        <taxon>Phasmatodea</taxon>
        <taxon>Timematodea</taxon>
        <taxon>Timematoidea</taxon>
        <taxon>Timematidae</taxon>
        <taxon>Timema</taxon>
    </lineage>
</organism>
<keyword evidence="6" id="KW-0206">Cytoskeleton</keyword>
<name>A0A7R9PJA7_TIMGE</name>
<dbReference type="InterPro" id="IPR026201">
    <property type="entry name" value="Cep290"/>
</dbReference>
<comment type="subcellular location">
    <subcellularLocation>
        <location evidence="1">Cytoplasm</location>
        <location evidence="1">Cytoskeleton</location>
        <location evidence="1">Cilium basal body</location>
    </subcellularLocation>
    <subcellularLocation>
        <location evidence="2">Cytoplasm</location>
        <location evidence="2">Cytoskeleton</location>
        <location evidence="2">Microtubule organizing center</location>
        <location evidence="2">Centrosome</location>
    </subcellularLocation>
</comment>
<evidence type="ECO:0000259" key="10">
    <source>
        <dbReference type="Pfam" id="PF16574"/>
    </source>
</evidence>
<keyword evidence="3" id="KW-0963">Cytoplasm</keyword>
<dbReference type="InterPro" id="IPR032321">
    <property type="entry name" value="Cep209_CC5"/>
</dbReference>
<feature type="coiled-coil region" evidence="8">
    <location>
        <begin position="817"/>
        <end position="851"/>
    </location>
</feature>
<evidence type="ECO:0000256" key="4">
    <source>
        <dbReference type="ARBA" id="ARBA00022794"/>
    </source>
</evidence>
<feature type="coiled-coil region" evidence="8">
    <location>
        <begin position="887"/>
        <end position="921"/>
    </location>
</feature>
<dbReference type="GO" id="GO:0097711">
    <property type="term" value="P:ciliary basal body-plasma membrane docking"/>
    <property type="evidence" value="ECO:0007669"/>
    <property type="project" value="TreeGrafter"/>
</dbReference>
<proteinExistence type="predicted"/>
<dbReference type="GO" id="GO:0034451">
    <property type="term" value="C:centriolar satellite"/>
    <property type="evidence" value="ECO:0007669"/>
    <property type="project" value="TreeGrafter"/>
</dbReference>
<feature type="coiled-coil region" evidence="8">
    <location>
        <begin position="982"/>
        <end position="1056"/>
    </location>
</feature>
<feature type="region of interest" description="Disordered" evidence="9">
    <location>
        <begin position="1366"/>
        <end position="1390"/>
    </location>
</feature>
<evidence type="ECO:0000256" key="2">
    <source>
        <dbReference type="ARBA" id="ARBA00004300"/>
    </source>
</evidence>
<feature type="coiled-coil region" evidence="8">
    <location>
        <begin position="365"/>
        <end position="392"/>
    </location>
</feature>
<dbReference type="GO" id="GO:1905349">
    <property type="term" value="P:ciliary transition zone assembly"/>
    <property type="evidence" value="ECO:0007669"/>
    <property type="project" value="TreeGrafter"/>
</dbReference>
<protein>
    <recommendedName>
        <fullName evidence="10">Centrosomal protein of 290kDa coiled-coil region domain-containing protein</fullName>
    </recommendedName>
</protein>
<feature type="domain" description="Centrosomal protein of 290kDa coiled-coil region" evidence="10">
    <location>
        <begin position="524"/>
        <end position="648"/>
    </location>
</feature>
<feature type="compositionally biased region" description="Basic and acidic residues" evidence="9">
    <location>
        <begin position="684"/>
        <end position="698"/>
    </location>
</feature>